<evidence type="ECO:0000313" key="3">
    <source>
        <dbReference type="Proteomes" id="UP000528608"/>
    </source>
</evidence>
<dbReference type="OrthoDB" id="2472181at2"/>
<dbReference type="GO" id="GO:0043041">
    <property type="term" value="P:amino acid activation for nonribosomal peptide biosynthetic process"/>
    <property type="evidence" value="ECO:0007669"/>
    <property type="project" value="TreeGrafter"/>
</dbReference>
<dbReference type="GO" id="GO:0031177">
    <property type="term" value="F:phosphopantetheine binding"/>
    <property type="evidence" value="ECO:0007669"/>
    <property type="project" value="TreeGrafter"/>
</dbReference>
<dbReference type="PANTHER" id="PTHR45527:SF1">
    <property type="entry name" value="FATTY ACID SYNTHASE"/>
    <property type="match status" value="1"/>
</dbReference>
<gene>
    <name evidence="2" type="ORF">FHS36_006651</name>
</gene>
<dbReference type="GO" id="GO:0016874">
    <property type="term" value="F:ligase activity"/>
    <property type="evidence" value="ECO:0007669"/>
    <property type="project" value="UniProtKB-KW"/>
</dbReference>
<dbReference type="GO" id="GO:0005737">
    <property type="term" value="C:cytoplasm"/>
    <property type="evidence" value="ECO:0007669"/>
    <property type="project" value="TreeGrafter"/>
</dbReference>
<sequence>MCDRNALIHSAPSSRPQTVGEYFLQAGLARPGRAAVLREDECLTYENLALGAEDLARELAERGIGRGDRVVVECDPVPQAVVVLVACSRLGTVYVPVAPDAPQIRKAAIIEAVRPSAYAVAAGQEAAPGVPVHMYLSVGRVAVSGRVPGYPEHVLGAPRRMTLPT</sequence>
<dbReference type="GO" id="GO:0044550">
    <property type="term" value="P:secondary metabolite biosynthetic process"/>
    <property type="evidence" value="ECO:0007669"/>
    <property type="project" value="TreeGrafter"/>
</dbReference>
<dbReference type="AlphaFoldDB" id="A0A7W8BH03"/>
<organism evidence="2 3">
    <name type="scientific">Streptomyces eurocidicus</name>
    <name type="common">Streptoverticillium eurocidicus</name>
    <dbReference type="NCBI Taxonomy" id="66423"/>
    <lineage>
        <taxon>Bacteria</taxon>
        <taxon>Bacillati</taxon>
        <taxon>Actinomycetota</taxon>
        <taxon>Actinomycetes</taxon>
        <taxon>Kitasatosporales</taxon>
        <taxon>Streptomycetaceae</taxon>
        <taxon>Streptomyces</taxon>
    </lineage>
</organism>
<evidence type="ECO:0000259" key="1">
    <source>
        <dbReference type="Pfam" id="PF00501"/>
    </source>
</evidence>
<evidence type="ECO:0000313" key="2">
    <source>
        <dbReference type="EMBL" id="MBB5123172.1"/>
    </source>
</evidence>
<dbReference type="PANTHER" id="PTHR45527">
    <property type="entry name" value="NONRIBOSOMAL PEPTIDE SYNTHETASE"/>
    <property type="match status" value="1"/>
</dbReference>
<proteinExistence type="predicted"/>
<dbReference type="Gene3D" id="3.40.50.12780">
    <property type="entry name" value="N-terminal domain of ligase-like"/>
    <property type="match status" value="1"/>
</dbReference>
<accession>A0A7W8BH03</accession>
<feature type="domain" description="AMP-dependent synthetase/ligase" evidence="1">
    <location>
        <begin position="29"/>
        <end position="122"/>
    </location>
</feature>
<comment type="caution">
    <text evidence="2">The sequence shown here is derived from an EMBL/GenBank/DDBJ whole genome shotgun (WGS) entry which is preliminary data.</text>
</comment>
<dbReference type="InterPro" id="IPR000873">
    <property type="entry name" value="AMP-dep_synth/lig_dom"/>
</dbReference>
<keyword evidence="2" id="KW-0436">Ligase</keyword>
<dbReference type="Proteomes" id="UP000528608">
    <property type="component" value="Unassembled WGS sequence"/>
</dbReference>
<dbReference type="SUPFAM" id="SSF56801">
    <property type="entry name" value="Acetyl-CoA synthetase-like"/>
    <property type="match status" value="1"/>
</dbReference>
<protein>
    <submittedName>
        <fullName evidence="2">Acyl-CoA synthetase (AMP-forming)/AMP-acid ligase II</fullName>
    </submittedName>
</protein>
<dbReference type="InterPro" id="IPR042099">
    <property type="entry name" value="ANL_N_sf"/>
</dbReference>
<dbReference type="EMBL" id="JACHJF010000045">
    <property type="protein sequence ID" value="MBB5123172.1"/>
    <property type="molecule type" value="Genomic_DNA"/>
</dbReference>
<dbReference type="RefSeq" id="WP_102919288.1">
    <property type="nucleotide sequence ID" value="NZ_JACHJF010000045.1"/>
</dbReference>
<name>A0A7W8BH03_STREU</name>
<dbReference type="Pfam" id="PF00501">
    <property type="entry name" value="AMP-binding"/>
    <property type="match status" value="1"/>
</dbReference>
<reference evidence="2 3" key="1">
    <citation type="submission" date="2020-08" db="EMBL/GenBank/DDBJ databases">
        <title>Genomic Encyclopedia of Type Strains, Phase III (KMG-III): the genomes of soil and plant-associated and newly described type strains.</title>
        <authorList>
            <person name="Whitman W."/>
        </authorList>
    </citation>
    <scope>NUCLEOTIDE SEQUENCE [LARGE SCALE GENOMIC DNA]</scope>
    <source>
        <strain evidence="2 3">CECT 3259</strain>
    </source>
</reference>